<dbReference type="NCBIfam" id="TIGR00231">
    <property type="entry name" value="small_GTP"/>
    <property type="match status" value="1"/>
</dbReference>
<dbReference type="PROSITE" id="PS51421">
    <property type="entry name" value="RAS"/>
    <property type="match status" value="1"/>
</dbReference>
<dbReference type="KEGG" id="osn:115219843"/>
<dbReference type="Pfam" id="PF00071">
    <property type="entry name" value="Ras"/>
    <property type="match status" value="1"/>
</dbReference>
<dbReference type="SMART" id="SM00175">
    <property type="entry name" value="RAB"/>
    <property type="match status" value="1"/>
</dbReference>
<evidence type="ECO:0000256" key="3">
    <source>
        <dbReference type="ARBA" id="ARBA00022801"/>
    </source>
</evidence>
<dbReference type="EC" id="3.6.5.2" evidence="2"/>
<name>A0A6P7T558_9MOLL</name>
<evidence type="ECO:0000313" key="5">
    <source>
        <dbReference type="Proteomes" id="UP000515154"/>
    </source>
</evidence>
<comment type="similarity">
    <text evidence="1">Belongs to the small GTPase superfamily. Ras family.</text>
</comment>
<comment type="catalytic activity">
    <reaction evidence="4">
        <text>GTP + H2O = GDP + phosphate + H(+)</text>
        <dbReference type="Rhea" id="RHEA:19669"/>
        <dbReference type="ChEBI" id="CHEBI:15377"/>
        <dbReference type="ChEBI" id="CHEBI:15378"/>
        <dbReference type="ChEBI" id="CHEBI:37565"/>
        <dbReference type="ChEBI" id="CHEBI:43474"/>
        <dbReference type="ChEBI" id="CHEBI:58189"/>
        <dbReference type="EC" id="3.6.5.2"/>
    </reaction>
</comment>
<dbReference type="Gene3D" id="3.40.50.300">
    <property type="entry name" value="P-loop containing nucleotide triphosphate hydrolases"/>
    <property type="match status" value="1"/>
</dbReference>
<dbReference type="InterPro" id="IPR005225">
    <property type="entry name" value="Small_GTP-bd"/>
</dbReference>
<dbReference type="GO" id="GO:0003925">
    <property type="term" value="F:G protein activity"/>
    <property type="evidence" value="ECO:0007669"/>
    <property type="project" value="UniProtKB-EC"/>
</dbReference>
<dbReference type="SUPFAM" id="SSF52540">
    <property type="entry name" value="P-loop containing nucleoside triphosphate hydrolases"/>
    <property type="match status" value="1"/>
</dbReference>
<dbReference type="RefSeq" id="XP_029645988.1">
    <property type="nucleotide sequence ID" value="XM_029790128.2"/>
</dbReference>
<dbReference type="AlphaFoldDB" id="A0A6P7T558"/>
<dbReference type="InterPro" id="IPR001806">
    <property type="entry name" value="Small_GTPase"/>
</dbReference>
<dbReference type="Proteomes" id="UP000515154">
    <property type="component" value="Linkage group LG15"/>
</dbReference>
<dbReference type="InterPro" id="IPR051065">
    <property type="entry name" value="Ras-related_GTPase"/>
</dbReference>
<proteinExistence type="inferred from homology"/>
<evidence type="ECO:0000313" key="6">
    <source>
        <dbReference type="RefSeq" id="XP_029645988.1"/>
    </source>
</evidence>
<dbReference type="InterPro" id="IPR027417">
    <property type="entry name" value="P-loop_NTPase"/>
</dbReference>
<dbReference type="GO" id="GO:0005525">
    <property type="term" value="F:GTP binding"/>
    <property type="evidence" value="ECO:0007669"/>
    <property type="project" value="InterPro"/>
</dbReference>
<dbReference type="PROSITE" id="PS51419">
    <property type="entry name" value="RAB"/>
    <property type="match status" value="1"/>
</dbReference>
<evidence type="ECO:0000256" key="2">
    <source>
        <dbReference type="ARBA" id="ARBA00011984"/>
    </source>
</evidence>
<dbReference type="PRINTS" id="PR00449">
    <property type="entry name" value="RASTRNSFRMNG"/>
</dbReference>
<evidence type="ECO:0000256" key="1">
    <source>
        <dbReference type="ARBA" id="ARBA00008344"/>
    </source>
</evidence>
<reference evidence="6" key="1">
    <citation type="submission" date="2025-08" db="UniProtKB">
        <authorList>
            <consortium name="RefSeq"/>
        </authorList>
    </citation>
    <scope>IDENTIFICATION</scope>
</reference>
<dbReference type="PANTHER" id="PTHR45704">
    <property type="entry name" value="RAS-LIKE FAMILY MEMBER 11"/>
    <property type="match status" value="1"/>
</dbReference>
<dbReference type="SMART" id="SM00173">
    <property type="entry name" value="RAS"/>
    <property type="match status" value="1"/>
</dbReference>
<sequence length="225" mass="25681">MQKKSVTTMEEILQPHSHSSKEVNLIVLGSPGVGKSAILVRYLTKRFIGDYHPLLETVSSHSTVVDDKTVLVHIRDTAWKAIDSQQRENHLSWADGIMIVYSIMDRESFESCKKLVDKVLQLCDEATPISVIGNKADMLHMRQVQFEEGLAFCRNRNLLFSEVSAGDSYDSVEKAVRTLIQEVRHCRKKKEKSKNSEGGLKLDIRQSLKNFTEKRLQIRHRTSTL</sequence>
<accession>A0A6P7T558</accession>
<evidence type="ECO:0000256" key="4">
    <source>
        <dbReference type="ARBA" id="ARBA00048098"/>
    </source>
</evidence>
<keyword evidence="3" id="KW-0378">Hydrolase</keyword>
<protein>
    <recommendedName>
        <fullName evidence="2">small monomeric GTPase</fullName>
        <ecNumber evidence="2">3.6.5.2</ecNumber>
    </recommendedName>
</protein>
<gene>
    <name evidence="6" type="primary">LOC115219843</name>
</gene>
<keyword evidence="5" id="KW-1185">Reference proteome</keyword>
<dbReference type="SMART" id="SM00174">
    <property type="entry name" value="RHO"/>
    <property type="match status" value="1"/>
</dbReference>
<organism evidence="5 6">
    <name type="scientific">Octopus sinensis</name>
    <name type="common">East Asian common octopus</name>
    <dbReference type="NCBI Taxonomy" id="2607531"/>
    <lineage>
        <taxon>Eukaryota</taxon>
        <taxon>Metazoa</taxon>
        <taxon>Spiralia</taxon>
        <taxon>Lophotrochozoa</taxon>
        <taxon>Mollusca</taxon>
        <taxon>Cephalopoda</taxon>
        <taxon>Coleoidea</taxon>
        <taxon>Octopodiformes</taxon>
        <taxon>Octopoda</taxon>
        <taxon>Incirrata</taxon>
        <taxon>Octopodidae</taxon>
        <taxon>Octopus</taxon>
    </lineage>
</organism>